<dbReference type="PANTHER" id="PTHR33021:SF185">
    <property type="entry name" value="EARLY NODULIN-LIKE PROTEIN 3-RELATED"/>
    <property type="match status" value="1"/>
</dbReference>
<accession>A0A7J6GII0</accession>
<feature type="compositionally biased region" description="Low complexity" evidence="1">
    <location>
        <begin position="122"/>
        <end position="147"/>
    </location>
</feature>
<dbReference type="EMBL" id="JAATIP010000054">
    <property type="protein sequence ID" value="KAF4382735.1"/>
    <property type="molecule type" value="Genomic_DNA"/>
</dbReference>
<organism evidence="4 5">
    <name type="scientific">Cannabis sativa</name>
    <name type="common">Hemp</name>
    <name type="synonym">Marijuana</name>
    <dbReference type="NCBI Taxonomy" id="3483"/>
    <lineage>
        <taxon>Eukaryota</taxon>
        <taxon>Viridiplantae</taxon>
        <taxon>Streptophyta</taxon>
        <taxon>Embryophyta</taxon>
        <taxon>Tracheophyta</taxon>
        <taxon>Spermatophyta</taxon>
        <taxon>Magnoliopsida</taxon>
        <taxon>eudicotyledons</taxon>
        <taxon>Gunneridae</taxon>
        <taxon>Pentapetalae</taxon>
        <taxon>rosids</taxon>
        <taxon>fabids</taxon>
        <taxon>Rosales</taxon>
        <taxon>Cannabaceae</taxon>
        <taxon>Cannabis</taxon>
    </lineage>
</organism>
<evidence type="ECO:0000313" key="5">
    <source>
        <dbReference type="Proteomes" id="UP000525078"/>
    </source>
</evidence>
<dbReference type="InterPro" id="IPR008972">
    <property type="entry name" value="Cupredoxin"/>
</dbReference>
<feature type="compositionally biased region" description="Gly residues" evidence="1">
    <location>
        <begin position="148"/>
        <end position="161"/>
    </location>
</feature>
<dbReference type="InterPro" id="IPR003245">
    <property type="entry name" value="Phytocyanin_dom"/>
</dbReference>
<dbReference type="Gene3D" id="2.60.40.420">
    <property type="entry name" value="Cupredoxins - blue copper proteins"/>
    <property type="match status" value="1"/>
</dbReference>
<proteinExistence type="predicted"/>
<sequence>MGSKHRFSHVFLIVITILQIISVCQGYQFLVGGKDGWPDDYNTCNTATPLLSLSDGGSVFTFDRSGPFFFISGNAQNCQKGQKLIVVVMAVRPDKKPQPQPAPAPALPSPSPSVVPQPPAVAPATVNPSNVDAPAPAPSANANSGSGHSDGFGLKGGDQFV</sequence>
<feature type="chain" id="PRO_5029717089" description="Phytocyanin domain-containing protein" evidence="2">
    <location>
        <begin position="27"/>
        <end position="161"/>
    </location>
</feature>
<dbReference type="AlphaFoldDB" id="A0A7J6GII0"/>
<feature type="compositionally biased region" description="Pro residues" evidence="1">
    <location>
        <begin position="98"/>
        <end position="121"/>
    </location>
</feature>
<dbReference type="Pfam" id="PF02298">
    <property type="entry name" value="Cu_bind_like"/>
    <property type="match status" value="1"/>
</dbReference>
<gene>
    <name evidence="4" type="ORF">F8388_015563</name>
</gene>
<name>A0A7J6GII0_CANSA</name>
<evidence type="ECO:0000259" key="3">
    <source>
        <dbReference type="PROSITE" id="PS51485"/>
    </source>
</evidence>
<feature type="region of interest" description="Disordered" evidence="1">
    <location>
        <begin position="94"/>
        <end position="161"/>
    </location>
</feature>
<comment type="caution">
    <text evidence="4">The sequence shown here is derived from an EMBL/GenBank/DDBJ whole genome shotgun (WGS) entry which is preliminary data.</text>
</comment>
<dbReference type="Proteomes" id="UP000525078">
    <property type="component" value="Unassembled WGS sequence"/>
</dbReference>
<dbReference type="GO" id="GO:0009055">
    <property type="term" value="F:electron transfer activity"/>
    <property type="evidence" value="ECO:0007669"/>
    <property type="project" value="InterPro"/>
</dbReference>
<evidence type="ECO:0000313" key="4">
    <source>
        <dbReference type="EMBL" id="KAF4382735.1"/>
    </source>
</evidence>
<keyword evidence="2" id="KW-0732">Signal</keyword>
<evidence type="ECO:0000256" key="1">
    <source>
        <dbReference type="SAM" id="MobiDB-lite"/>
    </source>
</evidence>
<dbReference type="PANTHER" id="PTHR33021">
    <property type="entry name" value="BLUE COPPER PROTEIN"/>
    <property type="match status" value="1"/>
</dbReference>
<feature type="domain" description="Phytocyanin" evidence="3">
    <location>
        <begin position="1"/>
        <end position="90"/>
    </location>
</feature>
<reference evidence="4 5" key="1">
    <citation type="journal article" date="2020" name="bioRxiv">
        <title>Sequence and annotation of 42 cannabis genomes reveals extensive copy number variation in cannabinoid synthesis and pathogen resistance genes.</title>
        <authorList>
            <person name="Mckernan K.J."/>
            <person name="Helbert Y."/>
            <person name="Kane L.T."/>
            <person name="Ebling H."/>
            <person name="Zhang L."/>
            <person name="Liu B."/>
            <person name="Eaton Z."/>
            <person name="Mclaughlin S."/>
            <person name="Kingan S."/>
            <person name="Baybayan P."/>
            <person name="Concepcion G."/>
            <person name="Jordan M."/>
            <person name="Riva A."/>
            <person name="Barbazuk W."/>
            <person name="Harkins T."/>
        </authorList>
    </citation>
    <scope>NUCLEOTIDE SEQUENCE [LARGE SCALE GENOMIC DNA]</scope>
    <source>
        <strain evidence="5">cv. Jamaican Lion 4</strain>
        <tissue evidence="4">Leaf</tissue>
    </source>
</reference>
<dbReference type="PROSITE" id="PS51485">
    <property type="entry name" value="PHYTOCYANIN"/>
    <property type="match status" value="1"/>
</dbReference>
<dbReference type="GO" id="GO:0005886">
    <property type="term" value="C:plasma membrane"/>
    <property type="evidence" value="ECO:0007669"/>
    <property type="project" value="TreeGrafter"/>
</dbReference>
<dbReference type="SUPFAM" id="SSF49503">
    <property type="entry name" value="Cupredoxins"/>
    <property type="match status" value="1"/>
</dbReference>
<evidence type="ECO:0000256" key="2">
    <source>
        <dbReference type="SAM" id="SignalP"/>
    </source>
</evidence>
<feature type="signal peptide" evidence="2">
    <location>
        <begin position="1"/>
        <end position="26"/>
    </location>
</feature>
<dbReference type="InterPro" id="IPR039391">
    <property type="entry name" value="Phytocyanin-like"/>
</dbReference>
<protein>
    <recommendedName>
        <fullName evidence="3">Phytocyanin domain-containing protein</fullName>
    </recommendedName>
</protein>